<dbReference type="RefSeq" id="WP_371437490.1">
    <property type="nucleotide sequence ID" value="NZ_JBHSRS010000076.1"/>
</dbReference>
<evidence type="ECO:0000256" key="1">
    <source>
        <dbReference type="SAM" id="SignalP"/>
    </source>
</evidence>
<organism evidence="2 3">
    <name type="scientific">Polaromonas aquatica</name>
    <dbReference type="NCBI Taxonomy" id="332657"/>
    <lineage>
        <taxon>Bacteria</taxon>
        <taxon>Pseudomonadati</taxon>
        <taxon>Pseudomonadota</taxon>
        <taxon>Betaproteobacteria</taxon>
        <taxon>Burkholderiales</taxon>
        <taxon>Comamonadaceae</taxon>
        <taxon>Polaromonas</taxon>
    </lineage>
</organism>
<keyword evidence="1" id="KW-0732">Signal</keyword>
<name>A0ABW1TZP0_9BURK</name>
<evidence type="ECO:0000313" key="3">
    <source>
        <dbReference type="Proteomes" id="UP001596270"/>
    </source>
</evidence>
<dbReference type="InterPro" id="IPR010239">
    <property type="entry name" value="CHP02001"/>
</dbReference>
<dbReference type="EMBL" id="JBHSRS010000076">
    <property type="protein sequence ID" value="MFC6282380.1"/>
    <property type="molecule type" value="Genomic_DNA"/>
</dbReference>
<sequence>MKAILKNRLFSVTAGMLCAMGAAQAQTPGPSAADTVSPHSLTGNVALVSDYRFRGVSQSYRQPAIQGGFDYTHASGFYLGNWNSSVSSNAYNNGASLEVDLYGGFRFPVTKDLSGDIGVLHYLYPQARLNSAPATPTGNKYNTTEIYFGLTQGGFNGKLSYAVSDYFGLNGSTAGYAFFSALPDRGSSKGTTYLDLNYNIELGRQVTLGLHAGHASVRRYGELSYTDYKVSVGKEFAGVNLSLALVGTNADRRFYQTGDSAGLNARQVARPGLLLSASKTF</sequence>
<reference evidence="3" key="1">
    <citation type="journal article" date="2019" name="Int. J. Syst. Evol. Microbiol.">
        <title>The Global Catalogue of Microorganisms (GCM) 10K type strain sequencing project: providing services to taxonomists for standard genome sequencing and annotation.</title>
        <authorList>
            <consortium name="The Broad Institute Genomics Platform"/>
            <consortium name="The Broad Institute Genome Sequencing Center for Infectious Disease"/>
            <person name="Wu L."/>
            <person name="Ma J."/>
        </authorList>
    </citation>
    <scope>NUCLEOTIDE SEQUENCE [LARGE SCALE GENOMIC DNA]</scope>
    <source>
        <strain evidence="3">CCUG 39402</strain>
    </source>
</reference>
<feature type="signal peptide" evidence="1">
    <location>
        <begin position="1"/>
        <end position="25"/>
    </location>
</feature>
<protein>
    <submittedName>
        <fullName evidence="2">TorF family putative porin</fullName>
    </submittedName>
</protein>
<accession>A0ABW1TZP0</accession>
<gene>
    <name evidence="2" type="ORF">ACFQND_14220</name>
</gene>
<proteinExistence type="predicted"/>
<dbReference type="NCBIfam" id="TIGR02001">
    <property type="entry name" value="gcw_chp"/>
    <property type="match status" value="1"/>
</dbReference>
<feature type="chain" id="PRO_5046635796" evidence="1">
    <location>
        <begin position="26"/>
        <end position="281"/>
    </location>
</feature>
<keyword evidence="3" id="KW-1185">Reference proteome</keyword>
<dbReference type="Pfam" id="PF09694">
    <property type="entry name" value="Gcw_chp"/>
    <property type="match status" value="1"/>
</dbReference>
<evidence type="ECO:0000313" key="2">
    <source>
        <dbReference type="EMBL" id="MFC6282380.1"/>
    </source>
</evidence>
<comment type="caution">
    <text evidence="2">The sequence shown here is derived from an EMBL/GenBank/DDBJ whole genome shotgun (WGS) entry which is preliminary data.</text>
</comment>
<dbReference type="Proteomes" id="UP001596270">
    <property type="component" value="Unassembled WGS sequence"/>
</dbReference>